<keyword evidence="7" id="KW-0324">Glycolysis</keyword>
<organism evidence="15">
    <name type="scientific">Tetraselmis sp. GSL018</name>
    <dbReference type="NCBI Taxonomy" id="582737"/>
    <lineage>
        <taxon>Eukaryota</taxon>
        <taxon>Viridiplantae</taxon>
        <taxon>Chlorophyta</taxon>
        <taxon>core chlorophytes</taxon>
        <taxon>Chlorodendrophyceae</taxon>
        <taxon>Chlorodendrales</taxon>
        <taxon>Chlorodendraceae</taxon>
        <taxon>Tetraselmis</taxon>
    </lineage>
</organism>
<feature type="binding site" evidence="11">
    <location>
        <begin position="169"/>
        <end position="170"/>
    </location>
    <ligand>
        <name>substrate</name>
    </ligand>
</feature>
<dbReference type="PANTHER" id="PTHR31637">
    <property type="entry name" value="2,3-BISPHOSPHOGLYCERATE-INDEPENDENT PHOSPHOGLYCERATE MUTASE"/>
    <property type="match status" value="1"/>
</dbReference>
<evidence type="ECO:0000256" key="5">
    <source>
        <dbReference type="ARBA" id="ARBA00012026"/>
    </source>
</evidence>
<feature type="binding site" evidence="11">
    <location>
        <position position="139"/>
    </location>
    <ligand>
        <name>substrate</name>
    </ligand>
</feature>
<evidence type="ECO:0000256" key="11">
    <source>
        <dbReference type="PIRSR" id="PIRSR001492-2"/>
    </source>
</evidence>
<feature type="binding site" evidence="12">
    <location>
        <position position="26"/>
    </location>
    <ligand>
        <name>Mn(2+)</name>
        <dbReference type="ChEBI" id="CHEBI:29035"/>
        <label>2</label>
    </ligand>
</feature>
<evidence type="ECO:0000256" key="3">
    <source>
        <dbReference type="ARBA" id="ARBA00004798"/>
    </source>
</evidence>
<dbReference type="InterPro" id="IPR017850">
    <property type="entry name" value="Alkaline_phosphatase_core_sf"/>
</dbReference>
<evidence type="ECO:0000256" key="1">
    <source>
        <dbReference type="ARBA" id="ARBA00000370"/>
    </source>
</evidence>
<dbReference type="UniPathway" id="UPA00109">
    <property type="reaction ID" value="UER00186"/>
</dbReference>
<evidence type="ECO:0000256" key="6">
    <source>
        <dbReference type="ARBA" id="ARBA00022723"/>
    </source>
</evidence>
<comment type="catalytic activity">
    <reaction evidence="1">
        <text>(2R)-2-phosphoglycerate = (2R)-3-phosphoglycerate</text>
        <dbReference type="Rhea" id="RHEA:15901"/>
        <dbReference type="ChEBI" id="CHEBI:58272"/>
        <dbReference type="ChEBI" id="CHEBI:58289"/>
        <dbReference type="EC" id="5.4.2.12"/>
    </reaction>
</comment>
<dbReference type="InterPro" id="IPR005995">
    <property type="entry name" value="Pgm_bpd_ind"/>
</dbReference>
<dbReference type="Gene3D" id="3.40.720.10">
    <property type="entry name" value="Alkaline Phosphatase, subunit A"/>
    <property type="match status" value="1"/>
</dbReference>
<evidence type="ECO:0000256" key="12">
    <source>
        <dbReference type="PIRSR" id="PIRSR001492-3"/>
    </source>
</evidence>
<evidence type="ECO:0000259" key="13">
    <source>
        <dbReference type="Pfam" id="PF01676"/>
    </source>
</evidence>
<evidence type="ECO:0000256" key="7">
    <source>
        <dbReference type="ARBA" id="ARBA00023152"/>
    </source>
</evidence>
<evidence type="ECO:0000259" key="14">
    <source>
        <dbReference type="Pfam" id="PF06415"/>
    </source>
</evidence>
<dbReference type="InterPro" id="IPR006124">
    <property type="entry name" value="Metalloenzyme"/>
</dbReference>
<evidence type="ECO:0000313" key="16">
    <source>
        <dbReference type="EMBL" id="JAC74787.1"/>
    </source>
</evidence>
<evidence type="ECO:0000313" key="15">
    <source>
        <dbReference type="EMBL" id="JAC66829.1"/>
    </source>
</evidence>
<feature type="binding site" evidence="12">
    <location>
        <position position="502"/>
    </location>
    <ligand>
        <name>Mn(2+)</name>
        <dbReference type="ChEBI" id="CHEBI:29035"/>
        <label>1</label>
    </ligand>
</feature>
<dbReference type="SUPFAM" id="SSF64158">
    <property type="entry name" value="2,3-Bisphosphoglycerate-independent phosphoglycerate mutase, substrate-binding domain"/>
    <property type="match status" value="1"/>
</dbReference>
<feature type="binding site" evidence="12">
    <location>
        <position position="471"/>
    </location>
    <ligand>
        <name>Mn(2+)</name>
        <dbReference type="ChEBI" id="CHEBI:29035"/>
        <label>2</label>
    </ligand>
</feature>
<dbReference type="Gene3D" id="3.40.1450.10">
    <property type="entry name" value="BPG-independent phosphoglycerate mutase, domain B"/>
    <property type="match status" value="1"/>
</dbReference>
<feature type="binding site" evidence="11">
    <location>
        <position position="205"/>
    </location>
    <ligand>
        <name>substrate</name>
    </ligand>
</feature>
<feature type="binding site" evidence="11">
    <location>
        <position position="362"/>
    </location>
    <ligand>
        <name>substrate</name>
    </ligand>
</feature>
<proteinExistence type="inferred from homology"/>
<feature type="binding site" evidence="12">
    <location>
        <position position="430"/>
    </location>
    <ligand>
        <name>Mn(2+)</name>
        <dbReference type="ChEBI" id="CHEBI:29035"/>
        <label>1</label>
    </ligand>
</feature>
<evidence type="ECO:0000256" key="4">
    <source>
        <dbReference type="ARBA" id="ARBA00008819"/>
    </source>
</evidence>
<dbReference type="AlphaFoldDB" id="A0A061R7T5"/>
<dbReference type="GO" id="GO:0030145">
    <property type="term" value="F:manganese ion binding"/>
    <property type="evidence" value="ECO:0007669"/>
    <property type="project" value="InterPro"/>
</dbReference>
<keyword evidence="6 12" id="KW-0479">Metal-binding</keyword>
<evidence type="ECO:0000256" key="2">
    <source>
        <dbReference type="ARBA" id="ARBA00001936"/>
    </source>
</evidence>
<dbReference type="InterPro" id="IPR011258">
    <property type="entry name" value="BPG-indep_PGM_N"/>
</dbReference>
<dbReference type="GO" id="GO:0006007">
    <property type="term" value="P:glucose catabolic process"/>
    <property type="evidence" value="ECO:0007669"/>
    <property type="project" value="InterPro"/>
</dbReference>
<dbReference type="InterPro" id="IPR036646">
    <property type="entry name" value="PGAM_B_sf"/>
</dbReference>
<feature type="binding site" evidence="12">
    <location>
        <position position="80"/>
    </location>
    <ligand>
        <name>Mn(2+)</name>
        <dbReference type="ChEBI" id="CHEBI:29035"/>
        <label>2</label>
    </ligand>
</feature>
<dbReference type="EMBL" id="GBEZ01010948">
    <property type="protein sequence ID" value="JAC74787.1"/>
    <property type="molecule type" value="Transcribed_RNA"/>
</dbReference>
<dbReference type="SUPFAM" id="SSF53649">
    <property type="entry name" value="Alkaline phosphatase-like"/>
    <property type="match status" value="1"/>
</dbReference>
<gene>
    <name evidence="15" type="primary">GPMI</name>
    <name evidence="15" type="ORF">TSPGSL018_12706</name>
    <name evidence="16" type="ORF">TSPGSL018_24999</name>
</gene>
<reference evidence="15" key="1">
    <citation type="submission" date="2014-05" db="EMBL/GenBank/DDBJ databases">
        <title>The transcriptome of the halophilic microalga Tetraselmis sp. GSL018 isolated from the Great Salt Lake, Utah.</title>
        <authorList>
            <person name="Jinkerson R.E."/>
            <person name="D'Adamo S."/>
            <person name="Posewitz M.C."/>
        </authorList>
    </citation>
    <scope>NUCLEOTIDE SEQUENCE</scope>
    <source>
        <strain evidence="15">GSL018</strain>
    </source>
</reference>
<feature type="binding site" evidence="12">
    <location>
        <position position="472"/>
    </location>
    <ligand>
        <name>Mn(2+)</name>
        <dbReference type="ChEBI" id="CHEBI:29035"/>
        <label>2</label>
    </ligand>
</feature>
<dbReference type="Pfam" id="PF01676">
    <property type="entry name" value="Metalloenzyme"/>
    <property type="match status" value="1"/>
</dbReference>
<dbReference type="GO" id="GO:0010037">
    <property type="term" value="P:response to carbon dioxide"/>
    <property type="evidence" value="ECO:0007669"/>
    <property type="project" value="UniProtKB-ARBA"/>
</dbReference>
<feature type="domain" description="BPG-independent PGAM N-terminal" evidence="14">
    <location>
        <begin position="100"/>
        <end position="323"/>
    </location>
</feature>
<dbReference type="EC" id="5.4.2.12" evidence="5"/>
<feature type="binding site" evidence="11">
    <location>
        <position position="212"/>
    </location>
    <ligand>
        <name>substrate</name>
    </ligand>
</feature>
<dbReference type="Pfam" id="PF06415">
    <property type="entry name" value="iPGM_N"/>
    <property type="match status" value="1"/>
</dbReference>
<comment type="pathway">
    <text evidence="3">Carbohydrate degradation; glycolysis; pyruvate from D-glyceraldehyde 3-phosphate: step 3/5.</text>
</comment>
<dbReference type="PIRSF" id="PIRSF001492">
    <property type="entry name" value="IPGAM"/>
    <property type="match status" value="1"/>
</dbReference>
<feature type="binding site" evidence="11">
    <location>
        <begin position="287"/>
        <end position="290"/>
    </location>
    <ligand>
        <name>substrate</name>
    </ligand>
</feature>
<dbReference type="NCBIfam" id="TIGR01307">
    <property type="entry name" value="pgm_bpd_ind"/>
    <property type="match status" value="1"/>
</dbReference>
<dbReference type="GO" id="GO:0006096">
    <property type="term" value="P:glycolytic process"/>
    <property type="evidence" value="ECO:0007669"/>
    <property type="project" value="UniProtKB-UniPathway"/>
</dbReference>
<evidence type="ECO:0000256" key="8">
    <source>
        <dbReference type="ARBA" id="ARBA00023211"/>
    </source>
</evidence>
<feature type="active site" description="Phosphoserine intermediate" evidence="10">
    <location>
        <position position="80"/>
    </location>
</feature>
<dbReference type="FunFam" id="3.40.1450.10:FF:000002">
    <property type="entry name" value="2,3-bisphosphoglycerate-independent phosphoglycerate mutase"/>
    <property type="match status" value="1"/>
</dbReference>
<comment type="cofactor">
    <cofactor evidence="2">
        <name>Mn(2+)</name>
        <dbReference type="ChEBI" id="CHEBI:29035"/>
    </cofactor>
</comment>
<feature type="binding site" evidence="12">
    <location>
        <position position="434"/>
    </location>
    <ligand>
        <name>Mn(2+)</name>
        <dbReference type="ChEBI" id="CHEBI:29035"/>
        <label>1</label>
    </ligand>
</feature>
<keyword evidence="8 12" id="KW-0464">Manganese</keyword>
<accession>A0A061R7T5</accession>
<protein>
    <recommendedName>
        <fullName evidence="5">phosphoglycerate mutase (2,3-diphosphoglycerate-independent)</fullName>
        <ecNumber evidence="5">5.4.2.12</ecNumber>
    </recommendedName>
</protein>
<evidence type="ECO:0000256" key="9">
    <source>
        <dbReference type="ARBA" id="ARBA00023235"/>
    </source>
</evidence>
<name>A0A061R7T5_9CHLO</name>
<feature type="domain" description="Metalloenzyme" evidence="13">
    <location>
        <begin position="18"/>
        <end position="545"/>
    </location>
</feature>
<dbReference type="GO" id="GO:0005737">
    <property type="term" value="C:cytoplasm"/>
    <property type="evidence" value="ECO:0007669"/>
    <property type="project" value="InterPro"/>
</dbReference>
<dbReference type="EMBL" id="GBEZ01019773">
    <property type="protein sequence ID" value="JAC66829.1"/>
    <property type="molecule type" value="Transcribed_RNA"/>
</dbReference>
<comment type="similarity">
    <text evidence="4">Belongs to the BPG-independent phosphoglycerate mutase family.</text>
</comment>
<dbReference type="GO" id="GO:0004619">
    <property type="term" value="F:phosphoglycerate mutase activity"/>
    <property type="evidence" value="ECO:0007669"/>
    <property type="project" value="UniProtKB-EC"/>
</dbReference>
<dbReference type="PANTHER" id="PTHR31637:SF0">
    <property type="entry name" value="2,3-BISPHOSPHOGLYCERATE-INDEPENDENT PHOSPHOGLYCERATE MUTASE"/>
    <property type="match status" value="1"/>
</dbReference>
<evidence type="ECO:0000256" key="10">
    <source>
        <dbReference type="PIRSR" id="PIRSR001492-1"/>
    </source>
</evidence>
<dbReference type="CDD" id="cd16010">
    <property type="entry name" value="iPGM"/>
    <property type="match status" value="1"/>
</dbReference>
<sequence length="556" mass="60565">MADSWELKPHPVISKPEKPVMVCVLDGWGENPVLDEYNAIHSSETPITDSLKLLAPDRWRTVQAHGTAVGLPTDDDMGNSEVGHNALGAGQLIAQGARLVDMALASGEIFQSDGWNYISSAFEKNTLHLIGLLSDGGVHSRLNQLEQILDGAAKSGAKRVRIHILTDGRDVEDGSSAKFVAQLKAKCEELTKSGMDTKIASGGGRMGVTMDRYEADWNIVRKGWEAHVLGEAPHKFTDAEDAVKTLRGSPRDPVSDQWLPPFVITDAAGAPVGTIEDDDAVVIFNFRADRVVEISKALEYEDFNAFDRKRFPKTKFAGLMQYDGDLKLPSNYLVPPPAISKTSGEYLVKNGVTTFACSETQKFGHVTFFWNGNRSGYFDESKETYVEIPSDNLPFNEAPLMKAREICEAGKEALRSGKYNVVRVNFANPDMVGHTGDLKATRVACAIVDQCVGELLEACKELGCRWLLTADHGNADDMVQRNKKDKGPVKDKEGTILALTSHTLAPVPVAIGGADLTGEVKFRQDLPDAGLANVTATYLNLLGFQAPEFYEPSLIA</sequence>
<keyword evidence="9" id="KW-0413">Isomerase</keyword>